<evidence type="ECO:0000313" key="2">
    <source>
        <dbReference type="Proteomes" id="UP000037326"/>
    </source>
</evidence>
<gene>
    <name evidence="1" type="ORF">ACZ11_03955</name>
</gene>
<dbReference type="Proteomes" id="UP000037326">
    <property type="component" value="Unassembled WGS sequence"/>
</dbReference>
<sequence>MKRILYPSLVVMFLISIFLNSSISAKSQTSENVGNSSNIENKDEGKVVFSYKRDFKALANFFNLTENEYFQMRGDKSMIEIAEIQGINKDDLFYYLVSKNYDALESAYNKGQVDLHFVMDYVLYLKQDVEQEMQAKRDIDLQYED</sequence>
<evidence type="ECO:0000313" key="1">
    <source>
        <dbReference type="EMBL" id="KMY31414.1"/>
    </source>
</evidence>
<comment type="caution">
    <text evidence="1">The sequence shown here is derived from an EMBL/GenBank/DDBJ whole genome shotgun (WGS) entry which is preliminary data.</text>
</comment>
<reference evidence="2" key="1">
    <citation type="submission" date="2015-07" db="EMBL/GenBank/DDBJ databases">
        <authorList>
            <consortium name="Consortium for Microbial Forensics and Genomics (microFORGE)"/>
            <person name="Knight B.M."/>
            <person name="Roberts D.P."/>
            <person name="Lin D."/>
            <person name="Hari K."/>
            <person name="Fletcher J."/>
            <person name="Melcher U."/>
            <person name="Blagden T."/>
            <person name="Winegar R.A."/>
        </authorList>
    </citation>
    <scope>NUCLEOTIDE SEQUENCE [LARGE SCALE GENOMIC DNA]</scope>
    <source>
        <strain evidence="2">DSM 23493</strain>
    </source>
</reference>
<dbReference type="OrthoDB" id="2974603at2"/>
<dbReference type="RefSeq" id="WP_049663973.1">
    <property type="nucleotide sequence ID" value="NZ_LFXJ01000005.1"/>
</dbReference>
<accession>A0A0K9F9W5</accession>
<organism evidence="1 2">
    <name type="scientific">Lysinibacillus xylanilyticus</name>
    <dbReference type="NCBI Taxonomy" id="582475"/>
    <lineage>
        <taxon>Bacteria</taxon>
        <taxon>Bacillati</taxon>
        <taxon>Bacillota</taxon>
        <taxon>Bacilli</taxon>
        <taxon>Bacillales</taxon>
        <taxon>Bacillaceae</taxon>
        <taxon>Lysinibacillus</taxon>
    </lineage>
</organism>
<name>A0A0K9F9W5_9BACI</name>
<proteinExistence type="predicted"/>
<dbReference type="AlphaFoldDB" id="A0A0K9F9W5"/>
<dbReference type="EMBL" id="LFXJ01000005">
    <property type="protein sequence ID" value="KMY31414.1"/>
    <property type="molecule type" value="Genomic_DNA"/>
</dbReference>
<dbReference type="PATRIC" id="fig|582475.4.peg.199"/>
<dbReference type="GeneID" id="96597469"/>
<protein>
    <submittedName>
        <fullName evidence="1">Uncharacterized protein</fullName>
    </submittedName>
</protein>